<feature type="compositionally biased region" description="Acidic residues" evidence="1">
    <location>
        <begin position="310"/>
        <end position="320"/>
    </location>
</feature>
<evidence type="ECO:0000256" key="1">
    <source>
        <dbReference type="SAM" id="MobiDB-lite"/>
    </source>
</evidence>
<dbReference type="PANTHER" id="PTHR32011:SF6">
    <property type="entry name" value="KNR4_SMI1-LIKE DOMAIN-CONTAINING PROTEIN"/>
    <property type="match status" value="1"/>
</dbReference>
<accession>A0A9Q0FYQ3</accession>
<dbReference type="AlphaFoldDB" id="A0A9Q0FYQ3"/>
<proteinExistence type="predicted"/>
<feature type="region of interest" description="Disordered" evidence="1">
    <location>
        <begin position="307"/>
        <end position="347"/>
    </location>
</feature>
<evidence type="ECO:0000313" key="2">
    <source>
        <dbReference type="EMBL" id="KAJ4840160.1"/>
    </source>
</evidence>
<keyword evidence="3" id="KW-1185">Reference proteome</keyword>
<evidence type="ECO:0000313" key="3">
    <source>
        <dbReference type="Proteomes" id="UP001141552"/>
    </source>
</evidence>
<reference evidence="2" key="2">
    <citation type="journal article" date="2023" name="Plants (Basel)">
        <title>Annotation of the Turnera subulata (Passifloraceae) Draft Genome Reveals the S-Locus Evolved after the Divergence of Turneroideae from Passifloroideae in a Stepwise Manner.</title>
        <authorList>
            <person name="Henning P.M."/>
            <person name="Roalson E.H."/>
            <person name="Mir W."/>
            <person name="McCubbin A.G."/>
            <person name="Shore J.S."/>
        </authorList>
    </citation>
    <scope>NUCLEOTIDE SEQUENCE</scope>
    <source>
        <strain evidence="2">F60SS</strain>
    </source>
</reference>
<reference evidence="2" key="1">
    <citation type="submission" date="2022-02" db="EMBL/GenBank/DDBJ databases">
        <authorList>
            <person name="Henning P.M."/>
            <person name="McCubbin A.G."/>
            <person name="Shore J.S."/>
        </authorList>
    </citation>
    <scope>NUCLEOTIDE SEQUENCE</scope>
    <source>
        <strain evidence="2">F60SS</strain>
        <tissue evidence="2">Leaves</tissue>
    </source>
</reference>
<dbReference type="OrthoDB" id="1921190at2759"/>
<sequence>MTTTTITKNRPPKSITSSNRLVCFSFAAYAKNLMLHLRCLNIPILPGLTDTEFTFLESTLRFSFPPDLRSILQEGLPVGPHFPNWRSSSHQQLHILLNLPTLKLSKNISQHNFWVDSWGQKPDGHHEDNGPKALAMAEEFLDKAPVLVPIYGNCYIPCTPNLAGNPVFYIDDEIVRVLSFDITRFFQEVEFWHMGSDHHHHQGHHHQLLRPIASLAREEGSAAASTMNMPAWAATTAREIRFWTEVAERGRRVVEREETRGWWVVGRPRRDERKKVEDGLSDCLEEVFWRLRDGGWREEEVREMMVMDGGGDDDDDDPDDGERRRPPPPRQNQREKKKKKNGVTCGGAGVKNKEEVLWRVRVLSMVLLRAGWSRKDVMYSLGLQEWECKAADEEDRCYS</sequence>
<comment type="caution">
    <text evidence="2">The sequence shown here is derived from an EMBL/GenBank/DDBJ whole genome shotgun (WGS) entry which is preliminary data.</text>
</comment>
<protein>
    <submittedName>
        <fullName evidence="2">Uncharacterized protein</fullName>
    </submittedName>
</protein>
<dbReference type="EMBL" id="JAKUCV010003099">
    <property type="protein sequence ID" value="KAJ4840160.1"/>
    <property type="molecule type" value="Genomic_DNA"/>
</dbReference>
<dbReference type="Proteomes" id="UP001141552">
    <property type="component" value="Unassembled WGS sequence"/>
</dbReference>
<gene>
    <name evidence="2" type="ORF">Tsubulata_000252</name>
</gene>
<name>A0A9Q0FYQ3_9ROSI</name>
<organism evidence="2 3">
    <name type="scientific">Turnera subulata</name>
    <dbReference type="NCBI Taxonomy" id="218843"/>
    <lineage>
        <taxon>Eukaryota</taxon>
        <taxon>Viridiplantae</taxon>
        <taxon>Streptophyta</taxon>
        <taxon>Embryophyta</taxon>
        <taxon>Tracheophyta</taxon>
        <taxon>Spermatophyta</taxon>
        <taxon>Magnoliopsida</taxon>
        <taxon>eudicotyledons</taxon>
        <taxon>Gunneridae</taxon>
        <taxon>Pentapetalae</taxon>
        <taxon>rosids</taxon>
        <taxon>fabids</taxon>
        <taxon>Malpighiales</taxon>
        <taxon>Passifloraceae</taxon>
        <taxon>Turnera</taxon>
    </lineage>
</organism>
<dbReference type="PANTHER" id="PTHR32011">
    <property type="entry name" value="OS08G0472400 PROTEIN"/>
    <property type="match status" value="1"/>
</dbReference>